<evidence type="ECO:0000313" key="4">
    <source>
        <dbReference type="Proteomes" id="UP000095606"/>
    </source>
</evidence>
<evidence type="ECO:0000256" key="1">
    <source>
        <dbReference type="SAM" id="Phobius"/>
    </source>
</evidence>
<reference evidence="2 4" key="1">
    <citation type="submission" date="2015-09" db="EMBL/GenBank/DDBJ databases">
        <authorList>
            <consortium name="Pathogen Informatics"/>
        </authorList>
    </citation>
    <scope>NUCLEOTIDE SEQUENCE [LARGE SCALE GENOMIC DNA]</scope>
    <source>
        <strain evidence="2 4">2789STDY5834846</strain>
    </source>
</reference>
<dbReference type="Proteomes" id="UP000095606">
    <property type="component" value="Unassembled WGS sequence"/>
</dbReference>
<keyword evidence="1" id="KW-0812">Transmembrane</keyword>
<feature type="transmembrane region" description="Helical" evidence="1">
    <location>
        <begin position="39"/>
        <end position="68"/>
    </location>
</feature>
<sequence length="69" mass="7822">MQDDLLNAHFTTKGVRSLGSLNNCVVHVQMSIKYFRKKILTFISFGVSPVFSNMIFFVTSLIALMFGFL</sequence>
<keyword evidence="1" id="KW-0472">Membrane</keyword>
<gene>
    <name evidence="3" type="ORF">BFLFYP10_00433</name>
    <name evidence="2" type="ORF">ERS852461_02265</name>
</gene>
<keyword evidence="1" id="KW-1133">Transmembrane helix</keyword>
<accession>A0A174M8R2</accession>
<name>A0A174M8R2_9BACE</name>
<dbReference type="EMBL" id="CZAE01000010">
    <property type="protein sequence ID" value="CUP30129.1"/>
    <property type="molecule type" value="Genomic_DNA"/>
</dbReference>
<organism evidence="2 4">
    <name type="scientific">Bacteroides faecis</name>
    <dbReference type="NCBI Taxonomy" id="674529"/>
    <lineage>
        <taxon>Bacteria</taxon>
        <taxon>Pseudomonadati</taxon>
        <taxon>Bacteroidota</taxon>
        <taxon>Bacteroidia</taxon>
        <taxon>Bacteroidales</taxon>
        <taxon>Bacteroidaceae</taxon>
        <taxon>Bacteroides</taxon>
    </lineage>
</organism>
<dbReference type="AlphaFoldDB" id="A0A174M8R2"/>
<dbReference type="EMBL" id="CACRSZ010000029">
    <property type="protein sequence ID" value="VYS98950.1"/>
    <property type="molecule type" value="Genomic_DNA"/>
</dbReference>
<evidence type="ECO:0000313" key="3">
    <source>
        <dbReference type="EMBL" id="VYS98950.1"/>
    </source>
</evidence>
<proteinExistence type="predicted"/>
<accession>A0A6N2T4D6</accession>
<protein>
    <submittedName>
        <fullName evidence="2">Uncharacterized protein</fullName>
    </submittedName>
</protein>
<reference evidence="3" key="2">
    <citation type="submission" date="2019-11" db="EMBL/GenBank/DDBJ databases">
        <authorList>
            <person name="Feng L."/>
        </authorList>
    </citation>
    <scope>NUCLEOTIDE SEQUENCE</scope>
    <source>
        <strain evidence="3">BfaecisLFYP10</strain>
    </source>
</reference>
<evidence type="ECO:0000313" key="2">
    <source>
        <dbReference type="EMBL" id="CUP30129.1"/>
    </source>
</evidence>